<evidence type="ECO:0000256" key="5">
    <source>
        <dbReference type="ARBA" id="ARBA00023012"/>
    </source>
</evidence>
<evidence type="ECO:0000313" key="8">
    <source>
        <dbReference type="EMBL" id="GHO56284.1"/>
    </source>
</evidence>
<dbReference type="RefSeq" id="WP_201372821.1">
    <property type="nucleotide sequence ID" value="NZ_BNJG01000002.1"/>
</dbReference>
<dbReference type="InterPro" id="IPR036890">
    <property type="entry name" value="HATPase_C_sf"/>
</dbReference>
<dbReference type="EC" id="2.7.13.3" evidence="2"/>
<keyword evidence="3" id="KW-0597">Phosphoprotein</keyword>
<dbReference type="Gene3D" id="1.10.287.130">
    <property type="match status" value="1"/>
</dbReference>
<dbReference type="InterPro" id="IPR003661">
    <property type="entry name" value="HisK_dim/P_dom"/>
</dbReference>
<dbReference type="PROSITE" id="PS50109">
    <property type="entry name" value="HIS_KIN"/>
    <property type="match status" value="1"/>
</dbReference>
<comment type="caution">
    <text evidence="8">The sequence shown here is derived from an EMBL/GenBank/DDBJ whole genome shotgun (WGS) entry which is preliminary data.</text>
</comment>
<dbReference type="CDD" id="cd00075">
    <property type="entry name" value="HATPase"/>
    <property type="match status" value="1"/>
</dbReference>
<organism evidence="8 9">
    <name type="scientific">Ktedonobacter robiniae</name>
    <dbReference type="NCBI Taxonomy" id="2778365"/>
    <lineage>
        <taxon>Bacteria</taxon>
        <taxon>Bacillati</taxon>
        <taxon>Chloroflexota</taxon>
        <taxon>Ktedonobacteria</taxon>
        <taxon>Ktedonobacterales</taxon>
        <taxon>Ktedonobacteraceae</taxon>
        <taxon>Ktedonobacter</taxon>
    </lineage>
</organism>
<evidence type="ECO:0000256" key="3">
    <source>
        <dbReference type="ARBA" id="ARBA00022553"/>
    </source>
</evidence>
<comment type="catalytic activity">
    <reaction evidence="1">
        <text>ATP + protein L-histidine = ADP + protein N-phospho-L-histidine.</text>
        <dbReference type="EC" id="2.7.13.3"/>
    </reaction>
</comment>
<evidence type="ECO:0000256" key="4">
    <source>
        <dbReference type="ARBA" id="ARBA00022777"/>
    </source>
</evidence>
<keyword evidence="6" id="KW-0175">Coiled coil</keyword>
<evidence type="ECO:0000256" key="6">
    <source>
        <dbReference type="SAM" id="Coils"/>
    </source>
</evidence>
<gene>
    <name evidence="8" type="ORF">KSB_47590</name>
</gene>
<dbReference type="SMART" id="SM00388">
    <property type="entry name" value="HisKA"/>
    <property type="match status" value="1"/>
</dbReference>
<dbReference type="InterPro" id="IPR005467">
    <property type="entry name" value="His_kinase_dom"/>
</dbReference>
<evidence type="ECO:0000256" key="1">
    <source>
        <dbReference type="ARBA" id="ARBA00000085"/>
    </source>
</evidence>
<keyword evidence="5" id="KW-0902">Two-component regulatory system</keyword>
<dbReference type="SUPFAM" id="SSF47384">
    <property type="entry name" value="Homodimeric domain of signal transducing histidine kinase"/>
    <property type="match status" value="1"/>
</dbReference>
<dbReference type="PANTHER" id="PTHR43547">
    <property type="entry name" value="TWO-COMPONENT HISTIDINE KINASE"/>
    <property type="match status" value="1"/>
</dbReference>
<evidence type="ECO:0000259" key="7">
    <source>
        <dbReference type="PROSITE" id="PS50109"/>
    </source>
</evidence>
<dbReference type="Proteomes" id="UP000654345">
    <property type="component" value="Unassembled WGS sequence"/>
</dbReference>
<dbReference type="CDD" id="cd00082">
    <property type="entry name" value="HisKA"/>
    <property type="match status" value="1"/>
</dbReference>
<dbReference type="Pfam" id="PF00512">
    <property type="entry name" value="HisKA"/>
    <property type="match status" value="1"/>
</dbReference>
<feature type="coiled-coil region" evidence="6">
    <location>
        <begin position="149"/>
        <end position="208"/>
    </location>
</feature>
<reference evidence="8 9" key="1">
    <citation type="journal article" date="2021" name="Int. J. Syst. Evol. Microbiol.">
        <title>Reticulibacter mediterranei gen. nov., sp. nov., within the new family Reticulibacteraceae fam. nov., and Ktedonospora formicarum gen. nov., sp. nov., Ktedonobacter robiniae sp. nov., Dictyobacter formicarum sp. nov. and Dictyobacter arantiisoli sp. nov., belonging to the class Ktedonobacteria.</title>
        <authorList>
            <person name="Yabe S."/>
            <person name="Zheng Y."/>
            <person name="Wang C.M."/>
            <person name="Sakai Y."/>
            <person name="Abe K."/>
            <person name="Yokota A."/>
            <person name="Donadio S."/>
            <person name="Cavaletti L."/>
            <person name="Monciardini P."/>
        </authorList>
    </citation>
    <scope>NUCLEOTIDE SEQUENCE [LARGE SCALE GENOMIC DNA]</scope>
    <source>
        <strain evidence="8 9">SOSP1-30</strain>
    </source>
</reference>
<dbReference type="PRINTS" id="PR00344">
    <property type="entry name" value="BCTRLSENSOR"/>
</dbReference>
<dbReference type="SUPFAM" id="SSF55874">
    <property type="entry name" value="ATPase domain of HSP90 chaperone/DNA topoisomerase II/histidine kinase"/>
    <property type="match status" value="1"/>
</dbReference>
<dbReference type="Gene3D" id="3.30.565.10">
    <property type="entry name" value="Histidine kinase-like ATPase, C-terminal domain"/>
    <property type="match status" value="1"/>
</dbReference>
<evidence type="ECO:0000313" key="9">
    <source>
        <dbReference type="Proteomes" id="UP000654345"/>
    </source>
</evidence>
<dbReference type="Pfam" id="PF02518">
    <property type="entry name" value="HATPase_c"/>
    <property type="match status" value="1"/>
</dbReference>
<dbReference type="EMBL" id="BNJG01000002">
    <property type="protein sequence ID" value="GHO56284.1"/>
    <property type="molecule type" value="Genomic_DNA"/>
</dbReference>
<keyword evidence="4" id="KW-0418">Kinase</keyword>
<evidence type="ECO:0000256" key="2">
    <source>
        <dbReference type="ARBA" id="ARBA00012438"/>
    </source>
</evidence>
<accession>A0ABQ3UTW9</accession>
<dbReference type="PANTHER" id="PTHR43547:SF2">
    <property type="entry name" value="HYBRID SIGNAL TRANSDUCTION HISTIDINE KINASE C"/>
    <property type="match status" value="1"/>
</dbReference>
<dbReference type="InterPro" id="IPR036097">
    <property type="entry name" value="HisK_dim/P_sf"/>
</dbReference>
<dbReference type="Gene3D" id="3.30.450.40">
    <property type="match status" value="1"/>
</dbReference>
<dbReference type="InterPro" id="IPR003594">
    <property type="entry name" value="HATPase_dom"/>
</dbReference>
<proteinExistence type="predicted"/>
<dbReference type="InterPro" id="IPR004358">
    <property type="entry name" value="Sig_transdc_His_kin-like_C"/>
</dbReference>
<dbReference type="SMART" id="SM00387">
    <property type="entry name" value="HATPase_c"/>
    <property type="match status" value="1"/>
</dbReference>
<sequence>MGSGFTAEREYLLRALNEHFYPTDFFDETVLARLQANQEVVLAPGCFRIPTGYPEELGNANLLVLPIIFWKQRLVGVLVIQKHEWEGGYTQEEIDLIRTVAEHVRLFIECLGSLQTYLGKQARELVMPEVNRLLNDFLRLASHELRTPLTGIKDNLQLAQRRLERLQSELAQQAERTSVQLERTRQSLESAEQSVRLQERMVQDMIDDARIQAGQLDLTLAPCDLLVLVKQTVAKQQESIPERAIKLEILTPELTIPVLADAGRITQVLTIYLTTSLASSPVEQPVTLQVQEEEQMARVSVHDEGPGIPLEEQVRLWDRFYRGKGSSVQQELDLSGGLRFYLCRTLLEHHHGTVGVESTPGQGTTFWLTLPMIKPASASTA</sequence>
<keyword evidence="9" id="KW-1185">Reference proteome</keyword>
<dbReference type="SUPFAM" id="SSF55781">
    <property type="entry name" value="GAF domain-like"/>
    <property type="match status" value="1"/>
</dbReference>
<dbReference type="InterPro" id="IPR029016">
    <property type="entry name" value="GAF-like_dom_sf"/>
</dbReference>
<feature type="domain" description="Histidine kinase" evidence="7">
    <location>
        <begin position="140"/>
        <end position="374"/>
    </location>
</feature>
<keyword evidence="4" id="KW-0808">Transferase</keyword>
<name>A0ABQ3UTW9_9CHLR</name>
<protein>
    <recommendedName>
        <fullName evidence="2">histidine kinase</fullName>
        <ecNumber evidence="2">2.7.13.3</ecNumber>
    </recommendedName>
</protein>